<protein>
    <submittedName>
        <fullName evidence="1">Uncharacterized protein</fullName>
    </submittedName>
</protein>
<reference evidence="1 2" key="1">
    <citation type="submission" date="2017-07" db="EMBL/GenBank/DDBJ databases">
        <authorList>
            <person name="Talla V."/>
            <person name="Backstrom N."/>
        </authorList>
    </citation>
    <scope>NUCLEOTIDE SEQUENCE [LARGE SCALE GENOMIC DNA]</scope>
</reference>
<sequence length="137" mass="14439">MPKNEDILEEAITDMWTSLNVSSRLEAAEEGISKLSSLVQDLISGTAGLQDSLSRGAAIGPPAAAPVAAIAAAPATAQDAPEDATTGASTGYDLNKIQEDMNQPRGTAADGRFPDLASQMERLNNLEKRMKECCEDF</sequence>
<accession>A0A5E4PST3</accession>
<evidence type="ECO:0000313" key="2">
    <source>
        <dbReference type="Proteomes" id="UP000324832"/>
    </source>
</evidence>
<dbReference type="Proteomes" id="UP000324832">
    <property type="component" value="Unassembled WGS sequence"/>
</dbReference>
<evidence type="ECO:0000313" key="1">
    <source>
        <dbReference type="EMBL" id="VVC87980.1"/>
    </source>
</evidence>
<name>A0A5E4PST3_9NEOP</name>
<gene>
    <name evidence="1" type="ORF">LSINAPIS_LOCUS1462</name>
</gene>
<dbReference type="AlphaFoldDB" id="A0A5E4PST3"/>
<organism evidence="1 2">
    <name type="scientific">Leptidea sinapis</name>
    <dbReference type="NCBI Taxonomy" id="189913"/>
    <lineage>
        <taxon>Eukaryota</taxon>
        <taxon>Metazoa</taxon>
        <taxon>Ecdysozoa</taxon>
        <taxon>Arthropoda</taxon>
        <taxon>Hexapoda</taxon>
        <taxon>Insecta</taxon>
        <taxon>Pterygota</taxon>
        <taxon>Neoptera</taxon>
        <taxon>Endopterygota</taxon>
        <taxon>Lepidoptera</taxon>
        <taxon>Glossata</taxon>
        <taxon>Ditrysia</taxon>
        <taxon>Papilionoidea</taxon>
        <taxon>Pieridae</taxon>
        <taxon>Dismorphiinae</taxon>
        <taxon>Leptidea</taxon>
    </lineage>
</organism>
<keyword evidence="2" id="KW-1185">Reference proteome</keyword>
<proteinExistence type="predicted"/>
<dbReference type="EMBL" id="FZQP02000226">
    <property type="protein sequence ID" value="VVC87980.1"/>
    <property type="molecule type" value="Genomic_DNA"/>
</dbReference>